<comment type="caution">
    <text evidence="3">The sequence shown here is derived from an EMBL/GenBank/DDBJ whole genome shotgun (WGS) entry which is preliminary data.</text>
</comment>
<evidence type="ECO:0000256" key="1">
    <source>
        <dbReference type="ARBA" id="ARBA00022741"/>
    </source>
</evidence>
<proteinExistence type="predicted"/>
<reference evidence="3" key="1">
    <citation type="journal article" date="2023" name="Insect Mol. Biol.">
        <title>Genome sequencing provides insights into the evolution of gene families encoding plant cell wall-degrading enzymes in longhorned beetles.</title>
        <authorList>
            <person name="Shin N.R."/>
            <person name="Okamura Y."/>
            <person name="Kirsch R."/>
            <person name="Pauchet Y."/>
        </authorList>
    </citation>
    <scope>NUCLEOTIDE SEQUENCE</scope>
    <source>
        <strain evidence="3">RBIC_L_NR</strain>
    </source>
</reference>
<accession>A0AAV8Z2G4</accession>
<evidence type="ECO:0000313" key="3">
    <source>
        <dbReference type="EMBL" id="KAJ8958088.1"/>
    </source>
</evidence>
<dbReference type="GO" id="GO:0016020">
    <property type="term" value="C:membrane"/>
    <property type="evidence" value="ECO:0007669"/>
    <property type="project" value="TreeGrafter"/>
</dbReference>
<dbReference type="PANTHER" id="PTHR24223">
    <property type="entry name" value="ATP-BINDING CASSETTE SUB-FAMILY C"/>
    <property type="match status" value="1"/>
</dbReference>
<sequence>MSNFNTDSLIQKTIRESFKNCTVLTIAHRLNTIMDSDKVLVMDSGQAVEFEHPHELLQKPYGYFTKMVKETGSVMESSLRKMAEKAYEEKHRNNIKAVIKDAMTEDDGS</sequence>
<name>A0AAV8Z2G4_9CUCU</name>
<dbReference type="InterPro" id="IPR050173">
    <property type="entry name" value="ABC_transporter_C-like"/>
</dbReference>
<dbReference type="GO" id="GO:0042626">
    <property type="term" value="F:ATPase-coupled transmembrane transporter activity"/>
    <property type="evidence" value="ECO:0007669"/>
    <property type="project" value="TreeGrafter"/>
</dbReference>
<dbReference type="SUPFAM" id="SSF52540">
    <property type="entry name" value="P-loop containing nucleoside triphosphate hydrolases"/>
    <property type="match status" value="1"/>
</dbReference>
<keyword evidence="1" id="KW-0547">Nucleotide-binding</keyword>
<evidence type="ECO:0000256" key="2">
    <source>
        <dbReference type="ARBA" id="ARBA00022840"/>
    </source>
</evidence>
<organism evidence="3 4">
    <name type="scientific">Rhamnusium bicolor</name>
    <dbReference type="NCBI Taxonomy" id="1586634"/>
    <lineage>
        <taxon>Eukaryota</taxon>
        <taxon>Metazoa</taxon>
        <taxon>Ecdysozoa</taxon>
        <taxon>Arthropoda</taxon>
        <taxon>Hexapoda</taxon>
        <taxon>Insecta</taxon>
        <taxon>Pterygota</taxon>
        <taxon>Neoptera</taxon>
        <taxon>Endopterygota</taxon>
        <taxon>Coleoptera</taxon>
        <taxon>Polyphaga</taxon>
        <taxon>Cucujiformia</taxon>
        <taxon>Chrysomeloidea</taxon>
        <taxon>Cerambycidae</taxon>
        <taxon>Lepturinae</taxon>
        <taxon>Rhagiini</taxon>
        <taxon>Rhamnusium</taxon>
    </lineage>
</organism>
<keyword evidence="2" id="KW-0067">ATP-binding</keyword>
<dbReference type="Gene3D" id="3.40.50.300">
    <property type="entry name" value="P-loop containing nucleotide triphosphate hydrolases"/>
    <property type="match status" value="1"/>
</dbReference>
<gene>
    <name evidence="3" type="ORF">NQ314_006457</name>
</gene>
<dbReference type="EMBL" id="JANEYF010001749">
    <property type="protein sequence ID" value="KAJ8958088.1"/>
    <property type="molecule type" value="Genomic_DNA"/>
</dbReference>
<dbReference type="AlphaFoldDB" id="A0AAV8Z2G4"/>
<dbReference type="Proteomes" id="UP001162156">
    <property type="component" value="Unassembled WGS sequence"/>
</dbReference>
<protein>
    <submittedName>
        <fullName evidence="3">Uncharacterized protein</fullName>
    </submittedName>
</protein>
<dbReference type="GO" id="GO:0005524">
    <property type="term" value="F:ATP binding"/>
    <property type="evidence" value="ECO:0007669"/>
    <property type="project" value="UniProtKB-KW"/>
</dbReference>
<dbReference type="InterPro" id="IPR027417">
    <property type="entry name" value="P-loop_NTPase"/>
</dbReference>
<evidence type="ECO:0000313" key="4">
    <source>
        <dbReference type="Proteomes" id="UP001162156"/>
    </source>
</evidence>
<keyword evidence="4" id="KW-1185">Reference proteome</keyword>